<evidence type="ECO:0000313" key="2">
    <source>
        <dbReference type="EMBL" id="RHY27347.1"/>
    </source>
</evidence>
<keyword evidence="3" id="KW-1185">Reference proteome</keyword>
<reference evidence="2 3" key="1">
    <citation type="submission" date="2018-08" db="EMBL/GenBank/DDBJ databases">
        <title>Aphanomyces genome sequencing and annotation.</title>
        <authorList>
            <person name="Minardi D."/>
            <person name="Oidtmann B."/>
            <person name="Van Der Giezen M."/>
            <person name="Studholme D.J."/>
        </authorList>
    </citation>
    <scope>NUCLEOTIDE SEQUENCE [LARGE SCALE GENOMIC DNA]</scope>
    <source>
        <strain evidence="2 3">NJM0002</strain>
    </source>
</reference>
<gene>
    <name evidence="2" type="ORF">DYB32_008074</name>
</gene>
<feature type="compositionally biased region" description="Basic and acidic residues" evidence="1">
    <location>
        <begin position="105"/>
        <end position="118"/>
    </location>
</feature>
<accession>A0A3R7CXG6</accession>
<evidence type="ECO:0000256" key="1">
    <source>
        <dbReference type="SAM" id="MobiDB-lite"/>
    </source>
</evidence>
<feature type="compositionally biased region" description="Basic and acidic residues" evidence="1">
    <location>
        <begin position="37"/>
        <end position="48"/>
    </location>
</feature>
<dbReference type="EMBL" id="QUSY01000790">
    <property type="protein sequence ID" value="RHY27347.1"/>
    <property type="molecule type" value="Genomic_DNA"/>
</dbReference>
<proteinExistence type="predicted"/>
<evidence type="ECO:0000313" key="3">
    <source>
        <dbReference type="Proteomes" id="UP000285060"/>
    </source>
</evidence>
<dbReference type="Proteomes" id="UP000285060">
    <property type="component" value="Unassembled WGS sequence"/>
</dbReference>
<name>A0A3R7CXG6_9STRA</name>
<feature type="region of interest" description="Disordered" evidence="1">
    <location>
        <begin position="33"/>
        <end position="73"/>
    </location>
</feature>
<feature type="region of interest" description="Disordered" evidence="1">
    <location>
        <begin position="93"/>
        <end position="118"/>
    </location>
</feature>
<organism evidence="2 3">
    <name type="scientific">Aphanomyces invadans</name>
    <dbReference type="NCBI Taxonomy" id="157072"/>
    <lineage>
        <taxon>Eukaryota</taxon>
        <taxon>Sar</taxon>
        <taxon>Stramenopiles</taxon>
        <taxon>Oomycota</taxon>
        <taxon>Saprolegniomycetes</taxon>
        <taxon>Saprolegniales</taxon>
        <taxon>Verrucalvaceae</taxon>
        <taxon>Aphanomyces</taxon>
    </lineage>
</organism>
<dbReference type="AlphaFoldDB" id="A0A3R7CXG6"/>
<dbReference type="VEuPathDB" id="FungiDB:H310_08149"/>
<protein>
    <submittedName>
        <fullName evidence="2">Uncharacterized protein</fullName>
    </submittedName>
</protein>
<comment type="caution">
    <text evidence="2">The sequence shown here is derived from an EMBL/GenBank/DDBJ whole genome shotgun (WGS) entry which is preliminary data.</text>
</comment>
<sequence>MVEGIGVGRVNSCGCVCVCSEEDVPLSQLRAAQVSNQRREVNAKREVQEPPNEAKPATTTPGPKRVIDDSDDEMPLLSMKKVKVKKEVMDIDDKPIKKKASSSSVKREPKSESPVKLEKRTLATSSNQRKIKNIAYKQQEASEALYDSLKGRLVQELLCRWWYAVDWPPKDTKLEETPELQPLDGFPGSFISVKVHNMGSIVDKRNPSGKPTFTTFFAMPSKDVQDLLVVAYENQIKVLIKHEGEDAPLLKDLKQALKSAQNINADKAERESFKALKGYAELAERLKELRE</sequence>